<evidence type="ECO:0000313" key="3">
    <source>
        <dbReference type="Ensembl" id="ENSSTUP00000065007.1"/>
    </source>
</evidence>
<dbReference type="Proteomes" id="UP000472277">
    <property type="component" value="Unassembled WGS sequence"/>
</dbReference>
<dbReference type="GO" id="GO:0010369">
    <property type="term" value="C:chromocenter"/>
    <property type="evidence" value="ECO:0007669"/>
    <property type="project" value="TreeGrafter"/>
</dbReference>
<feature type="region of interest" description="Disordered" evidence="1">
    <location>
        <begin position="570"/>
        <end position="605"/>
    </location>
</feature>
<dbReference type="SMART" id="SM00391">
    <property type="entry name" value="MBD"/>
    <property type="match status" value="1"/>
</dbReference>
<evidence type="ECO:0000256" key="1">
    <source>
        <dbReference type="SAM" id="MobiDB-lite"/>
    </source>
</evidence>
<dbReference type="PANTHER" id="PTHR16112">
    <property type="entry name" value="METHYL-CPG BINDING PROTEIN, DROSOPHILA"/>
    <property type="match status" value="1"/>
</dbReference>
<dbReference type="GeneTree" id="ENSGT00530000064137"/>
<feature type="compositionally biased region" description="Low complexity" evidence="1">
    <location>
        <begin position="383"/>
        <end position="393"/>
    </location>
</feature>
<feature type="region of interest" description="Disordered" evidence="1">
    <location>
        <begin position="182"/>
        <end position="317"/>
    </location>
</feature>
<reference evidence="3" key="2">
    <citation type="submission" date="2025-09" db="UniProtKB">
        <authorList>
            <consortium name="Ensembl"/>
        </authorList>
    </citation>
    <scope>IDENTIFICATION</scope>
</reference>
<dbReference type="PROSITE" id="PS50982">
    <property type="entry name" value="MBD"/>
    <property type="match status" value="1"/>
</dbReference>
<dbReference type="GO" id="GO:0003682">
    <property type="term" value="F:chromatin binding"/>
    <property type="evidence" value="ECO:0007669"/>
    <property type="project" value="TreeGrafter"/>
</dbReference>
<dbReference type="Ensembl" id="ENSSTUT00000068797.1">
    <property type="protein sequence ID" value="ENSSTUP00000065007.1"/>
    <property type="gene ID" value="ENSSTUG00000028308.1"/>
</dbReference>
<feature type="compositionally biased region" description="Pro residues" evidence="1">
    <location>
        <begin position="351"/>
        <end position="360"/>
    </location>
</feature>
<name>A0A674B1T6_SALTR</name>
<proteinExistence type="predicted"/>
<gene>
    <name evidence="3" type="primary">MBD5</name>
    <name evidence="3" type="synonym">mbd5</name>
</gene>
<dbReference type="InterPro" id="IPR001739">
    <property type="entry name" value="Methyl_CpG_DNA-bd"/>
</dbReference>
<reference evidence="3" key="1">
    <citation type="submission" date="2025-08" db="UniProtKB">
        <authorList>
            <consortium name="Ensembl"/>
        </authorList>
    </citation>
    <scope>IDENTIFICATION</scope>
</reference>
<dbReference type="SUPFAM" id="SSF54171">
    <property type="entry name" value="DNA-binding domain"/>
    <property type="match status" value="1"/>
</dbReference>
<sequence length="829" mass="87414">MNGGKDCKGGVSEGVGHTAPVQVPIGWHRKVDPTNGVLYISPSGSVLSCLDQVKSYLLTDGTCKCGLECPLILPKVFNFDPGAAVKQRTADDVRADEDVTKLCIHKRKLLAVATLHKTMALPHPALTLTSPGGGSTSMVPSHSTNPRAIRNKSHQSLLPNSVVPNCKNPFKMMMAAAAGHRHFPQELGGPPQQLELYPGYPNRQQRLSSEPGPRSSYCTGYGSMLSPGGPGSQLYGPRDGSPLSPSLRSDPLGSPDGFRNNPCGFPGATSSSPIHGANRTPLSPPGMLLHGSPAGAQTSCAMAGRTSTPLSPTATAKSPVMMKKPVCNFPRSPSMDISIRAPFHHNTQPGAPHPGPPSAIPPSCTLQKKQMTSEKDPLGILDPIPSKPSISISQTNSKTNSNFQPSVHSSQVAMMNVNMNNHPPPAIVPLPSNLPLPTVKPGPVGHSHGGHMQRTQQQTFITTSMSPSPVTSPVHMSGPVLGSRMEASPQRSRSSSTSSDHGSFAMPSGPSQGPCCGMKVPPRSPRPTMPINMPSSPSSAKPDSHPLHQYKDLPSQLLVEISNQNAINTQHNNPGMYPPATSSGPSIAAPHQAQNQKGQNHPGLLGMPLNQIVNQQNAASFPASSLLSAAAKAQLANQNKHGDNSSETGSRAAAAGGQSGRAALRDKLMAQQRDRGDPLLRKRKQQPPGPRLPPPSSAEQLRKVARLGGLPTNTSMAQLLQSMSNHNNHHNQHQGPNLLAQQRMLGQGEGQGMYCRSMDSGGRHSHSPRFPGLMNQIQANSLVNCGPLGPSGQVGLGPGNMPLSHHPNTNPPPLGWPSCLYNHSGFSLY</sequence>
<feature type="compositionally biased region" description="Low complexity" evidence="1">
    <location>
        <begin position="488"/>
        <end position="503"/>
    </location>
</feature>
<organism evidence="3 4">
    <name type="scientific">Salmo trutta</name>
    <name type="common">Brown trout</name>
    <dbReference type="NCBI Taxonomy" id="8032"/>
    <lineage>
        <taxon>Eukaryota</taxon>
        <taxon>Metazoa</taxon>
        <taxon>Chordata</taxon>
        <taxon>Craniata</taxon>
        <taxon>Vertebrata</taxon>
        <taxon>Euteleostomi</taxon>
        <taxon>Actinopterygii</taxon>
        <taxon>Neopterygii</taxon>
        <taxon>Teleostei</taxon>
        <taxon>Protacanthopterygii</taxon>
        <taxon>Salmoniformes</taxon>
        <taxon>Salmonidae</taxon>
        <taxon>Salmoninae</taxon>
        <taxon>Salmo</taxon>
    </lineage>
</organism>
<feature type="compositionally biased region" description="Pro residues" evidence="1">
    <location>
        <begin position="687"/>
        <end position="696"/>
    </location>
</feature>
<evidence type="ECO:0000313" key="4">
    <source>
        <dbReference type="Proteomes" id="UP000472277"/>
    </source>
</evidence>
<feature type="compositionally biased region" description="Polar residues" evidence="1">
    <location>
        <begin position="394"/>
        <end position="403"/>
    </location>
</feature>
<feature type="region of interest" description="Disordered" evidence="1">
    <location>
        <begin position="637"/>
        <end position="699"/>
    </location>
</feature>
<dbReference type="GO" id="GO:0003677">
    <property type="term" value="F:DNA binding"/>
    <property type="evidence" value="ECO:0007669"/>
    <property type="project" value="InterPro"/>
</dbReference>
<feature type="compositionally biased region" description="Low complexity" evidence="1">
    <location>
        <begin position="465"/>
        <end position="477"/>
    </location>
</feature>
<feature type="region of interest" description="Disordered" evidence="1">
    <location>
        <begin position="342"/>
        <end position="403"/>
    </location>
</feature>
<feature type="domain" description="MBD" evidence="2">
    <location>
        <begin position="13"/>
        <end position="84"/>
    </location>
</feature>
<evidence type="ECO:0000259" key="2">
    <source>
        <dbReference type="PROSITE" id="PS50982"/>
    </source>
</evidence>
<protein>
    <submittedName>
        <fullName evidence="3">Methyl-CpG binding domain protein 5</fullName>
    </submittedName>
</protein>
<feature type="compositionally biased region" description="Low complexity" evidence="1">
    <location>
        <begin position="649"/>
        <end position="662"/>
    </location>
</feature>
<dbReference type="AlphaFoldDB" id="A0A674B1T6"/>
<dbReference type="GO" id="GO:0005634">
    <property type="term" value="C:nucleus"/>
    <property type="evidence" value="ECO:0007669"/>
    <property type="project" value="TreeGrafter"/>
</dbReference>
<dbReference type="PANTHER" id="PTHR16112:SF18">
    <property type="entry name" value="METHYL-CPG-BINDING DOMAIN PROTEIN 5"/>
    <property type="match status" value="1"/>
</dbReference>
<feature type="region of interest" description="Disordered" evidence="1">
    <location>
        <begin position="465"/>
        <end position="549"/>
    </location>
</feature>
<accession>A0A674B1T6</accession>
<keyword evidence="4" id="KW-1185">Reference proteome</keyword>
<feature type="compositionally biased region" description="Basic and acidic residues" evidence="1">
    <location>
        <begin position="663"/>
        <end position="680"/>
    </location>
</feature>
<feature type="compositionally biased region" description="Low complexity" evidence="1">
    <location>
        <begin position="236"/>
        <end position="256"/>
    </location>
</feature>
<feature type="compositionally biased region" description="Polar residues" evidence="1">
    <location>
        <begin position="295"/>
        <end position="316"/>
    </location>
</feature>
<dbReference type="InterPro" id="IPR016177">
    <property type="entry name" value="DNA-bd_dom_sf"/>
</dbReference>